<dbReference type="Pfam" id="PF11390">
    <property type="entry name" value="FdsD"/>
    <property type="match status" value="1"/>
</dbReference>
<gene>
    <name evidence="1" type="ORF">GCM10009765_05940</name>
</gene>
<keyword evidence="2" id="KW-1185">Reference proteome</keyword>
<sequence>MENPPYLRLVNEIAVQFTHRPFEESAEVVAAHVRKFWDPRMRGQLMAHAVAGGEGLHPIAVRAAELLQQQTVR</sequence>
<reference evidence="1 2" key="1">
    <citation type="journal article" date="2019" name="Int. J. Syst. Evol. Microbiol.">
        <title>The Global Catalogue of Microorganisms (GCM) 10K type strain sequencing project: providing services to taxonomists for standard genome sequencing and annotation.</title>
        <authorList>
            <consortium name="The Broad Institute Genomics Platform"/>
            <consortium name="The Broad Institute Genome Sequencing Center for Infectious Disease"/>
            <person name="Wu L."/>
            <person name="Ma J."/>
        </authorList>
    </citation>
    <scope>NUCLEOTIDE SEQUENCE [LARGE SCALE GENOMIC DNA]</scope>
    <source>
        <strain evidence="1 2">JCM 14718</strain>
    </source>
</reference>
<accession>A0ABN2FTU7</accession>
<dbReference type="RefSeq" id="WP_163567475.1">
    <property type="nucleotide sequence ID" value="NZ_BAAANY010000002.1"/>
</dbReference>
<name>A0ABN2FTU7_9ACTN</name>
<comment type="caution">
    <text evidence="1">The sequence shown here is derived from an EMBL/GenBank/DDBJ whole genome shotgun (WGS) entry which is preliminary data.</text>
</comment>
<organism evidence="1 2">
    <name type="scientific">Fodinicola feengrottensis</name>
    <dbReference type="NCBI Taxonomy" id="435914"/>
    <lineage>
        <taxon>Bacteria</taxon>
        <taxon>Bacillati</taxon>
        <taxon>Actinomycetota</taxon>
        <taxon>Actinomycetes</taxon>
        <taxon>Mycobacteriales</taxon>
        <taxon>Fodinicola</taxon>
    </lineage>
</organism>
<dbReference type="EMBL" id="BAAANY010000002">
    <property type="protein sequence ID" value="GAA1659407.1"/>
    <property type="molecule type" value="Genomic_DNA"/>
</dbReference>
<protein>
    <submittedName>
        <fullName evidence="1">Formate dehydrogenase subunit delta</fullName>
    </submittedName>
</protein>
<dbReference type="InterPro" id="IPR021074">
    <property type="entry name" value="Formate_DH_dsu"/>
</dbReference>
<dbReference type="Proteomes" id="UP001500618">
    <property type="component" value="Unassembled WGS sequence"/>
</dbReference>
<evidence type="ECO:0000313" key="2">
    <source>
        <dbReference type="Proteomes" id="UP001500618"/>
    </source>
</evidence>
<proteinExistence type="predicted"/>
<evidence type="ECO:0000313" key="1">
    <source>
        <dbReference type="EMBL" id="GAA1659407.1"/>
    </source>
</evidence>